<dbReference type="Gramene" id="rna37714">
    <property type="protein sequence ID" value="RHN52972.1"/>
    <property type="gene ID" value="gene37714"/>
</dbReference>
<protein>
    <submittedName>
        <fullName evidence="1">Putative cycloartenol synthase</fullName>
        <ecNumber evidence="1">5.4.99.8</ecNumber>
    </submittedName>
</protein>
<reference evidence="2" key="1">
    <citation type="journal article" date="2018" name="Nat. Plants">
        <title>Whole-genome landscape of Medicago truncatula symbiotic genes.</title>
        <authorList>
            <person name="Pecrix Y."/>
            <person name="Staton S.E."/>
            <person name="Sallet E."/>
            <person name="Lelandais-Briere C."/>
            <person name="Moreau S."/>
            <person name="Carrere S."/>
            <person name="Blein T."/>
            <person name="Jardinaud M.F."/>
            <person name="Latrasse D."/>
            <person name="Zouine M."/>
            <person name="Zahm M."/>
            <person name="Kreplak J."/>
            <person name="Mayjonade B."/>
            <person name="Satge C."/>
            <person name="Perez M."/>
            <person name="Cauet S."/>
            <person name="Marande W."/>
            <person name="Chantry-Darmon C."/>
            <person name="Lopez-Roques C."/>
            <person name="Bouchez O."/>
            <person name="Berard A."/>
            <person name="Debelle F."/>
            <person name="Munos S."/>
            <person name="Bendahmane A."/>
            <person name="Berges H."/>
            <person name="Niebel A."/>
            <person name="Buitink J."/>
            <person name="Frugier F."/>
            <person name="Benhamed M."/>
            <person name="Crespi M."/>
            <person name="Gouzy J."/>
            <person name="Gamas P."/>
        </authorList>
    </citation>
    <scope>NUCLEOTIDE SEQUENCE [LARGE SCALE GENOMIC DNA]</scope>
    <source>
        <strain evidence="2">cv. Jemalong A17</strain>
    </source>
</reference>
<dbReference type="GO" id="GO:0016104">
    <property type="term" value="P:triterpenoid biosynthetic process"/>
    <property type="evidence" value="ECO:0007669"/>
    <property type="project" value="InterPro"/>
</dbReference>
<dbReference type="Proteomes" id="UP000265566">
    <property type="component" value="Chromosome 6"/>
</dbReference>
<dbReference type="AlphaFoldDB" id="A0A396HHZ7"/>
<dbReference type="InterPro" id="IPR018333">
    <property type="entry name" value="Squalene_cyclase"/>
</dbReference>
<gene>
    <name evidence="1" type="ORF">MtrunA17_Chr6g0486381</name>
</gene>
<dbReference type="PANTHER" id="PTHR11764">
    <property type="entry name" value="TERPENE CYCLASE/MUTASE FAMILY MEMBER"/>
    <property type="match status" value="1"/>
</dbReference>
<evidence type="ECO:0000313" key="1">
    <source>
        <dbReference type="EMBL" id="RHN52972.1"/>
    </source>
</evidence>
<organism evidence="1 2">
    <name type="scientific">Medicago truncatula</name>
    <name type="common">Barrel medic</name>
    <name type="synonym">Medicago tribuloides</name>
    <dbReference type="NCBI Taxonomy" id="3880"/>
    <lineage>
        <taxon>Eukaryota</taxon>
        <taxon>Viridiplantae</taxon>
        <taxon>Streptophyta</taxon>
        <taxon>Embryophyta</taxon>
        <taxon>Tracheophyta</taxon>
        <taxon>Spermatophyta</taxon>
        <taxon>Magnoliopsida</taxon>
        <taxon>eudicotyledons</taxon>
        <taxon>Gunneridae</taxon>
        <taxon>Pentapetalae</taxon>
        <taxon>rosids</taxon>
        <taxon>fabids</taxon>
        <taxon>Fabales</taxon>
        <taxon>Fabaceae</taxon>
        <taxon>Papilionoideae</taxon>
        <taxon>50 kb inversion clade</taxon>
        <taxon>NPAAA clade</taxon>
        <taxon>Hologalegina</taxon>
        <taxon>IRL clade</taxon>
        <taxon>Trifolieae</taxon>
        <taxon>Medicago</taxon>
    </lineage>
</organism>
<dbReference type="EMBL" id="PSQE01000006">
    <property type="protein sequence ID" value="RHN52972.1"/>
    <property type="molecule type" value="Genomic_DNA"/>
</dbReference>
<evidence type="ECO:0000313" key="2">
    <source>
        <dbReference type="Proteomes" id="UP000265566"/>
    </source>
</evidence>
<dbReference type="GO" id="GO:0016871">
    <property type="term" value="F:cycloartenol synthase activity"/>
    <property type="evidence" value="ECO:0007669"/>
    <property type="project" value="UniProtKB-EC"/>
</dbReference>
<name>A0A396HHZ7_MEDTR</name>
<comment type="caution">
    <text evidence="1">The sequence shown here is derived from an EMBL/GenBank/DDBJ whole genome shotgun (WGS) entry which is preliminary data.</text>
</comment>
<sequence>MWKLKFSKNKDGTEELVRSVNKNIGRQFWEYDPNLGTEQKRAQVEQARKQFHENRFKTKNSSDLLMRLQGKRFFKYEIRE</sequence>
<dbReference type="GO" id="GO:0005811">
    <property type="term" value="C:lipid droplet"/>
    <property type="evidence" value="ECO:0007669"/>
    <property type="project" value="InterPro"/>
</dbReference>
<accession>A0A396HHZ7</accession>
<keyword evidence="1" id="KW-0413">Isomerase</keyword>
<dbReference type="EC" id="5.4.99.8" evidence="1"/>
<proteinExistence type="predicted"/>
<dbReference type="PANTHER" id="PTHR11764:SF44">
    <property type="entry name" value="LANOSTEROL SYNTHASE"/>
    <property type="match status" value="1"/>
</dbReference>